<protein>
    <recommendedName>
        <fullName evidence="9">Protein CCC1</fullName>
    </recommendedName>
</protein>
<evidence type="ECO:0000256" key="2">
    <source>
        <dbReference type="ARBA" id="ARBA00007049"/>
    </source>
</evidence>
<dbReference type="PANTHER" id="PTHR31851">
    <property type="entry name" value="FE(2+)/MN(2+) TRANSPORTER PCL1"/>
    <property type="match status" value="1"/>
</dbReference>
<comment type="similarity">
    <text evidence="2">Belongs to the CCC1 family.</text>
</comment>
<evidence type="ECO:0008006" key="9">
    <source>
        <dbReference type="Google" id="ProtNLM"/>
    </source>
</evidence>
<proteinExistence type="inferred from homology"/>
<dbReference type="Pfam" id="PF01988">
    <property type="entry name" value="VIT1"/>
    <property type="match status" value="1"/>
</dbReference>
<name>A0A9P8S3I5_9HYPO</name>
<evidence type="ECO:0000313" key="8">
    <source>
        <dbReference type="Proteomes" id="UP000764110"/>
    </source>
</evidence>
<evidence type="ECO:0000256" key="6">
    <source>
        <dbReference type="SAM" id="Phobius"/>
    </source>
</evidence>
<dbReference type="GO" id="GO:0030026">
    <property type="term" value="P:intracellular manganese ion homeostasis"/>
    <property type="evidence" value="ECO:0007669"/>
    <property type="project" value="InterPro"/>
</dbReference>
<dbReference type="InterPro" id="IPR008217">
    <property type="entry name" value="Ccc1_fam"/>
</dbReference>
<feature type="transmembrane region" description="Helical" evidence="6">
    <location>
        <begin position="266"/>
        <end position="288"/>
    </location>
</feature>
<evidence type="ECO:0000256" key="5">
    <source>
        <dbReference type="ARBA" id="ARBA00023136"/>
    </source>
</evidence>
<keyword evidence="5 6" id="KW-0472">Membrane</keyword>
<dbReference type="GO" id="GO:0005384">
    <property type="term" value="F:manganese ion transmembrane transporter activity"/>
    <property type="evidence" value="ECO:0007669"/>
    <property type="project" value="InterPro"/>
</dbReference>
<accession>A0A9P8S3I5</accession>
<dbReference type="GO" id="GO:0012505">
    <property type="term" value="C:endomembrane system"/>
    <property type="evidence" value="ECO:0007669"/>
    <property type="project" value="UniProtKB-SubCell"/>
</dbReference>
<feature type="transmembrane region" description="Helical" evidence="6">
    <location>
        <begin position="207"/>
        <end position="229"/>
    </location>
</feature>
<feature type="transmembrane region" description="Helical" evidence="6">
    <location>
        <begin position="107"/>
        <end position="129"/>
    </location>
</feature>
<gene>
    <name evidence="7" type="ORF">MHUMG1_10074</name>
</gene>
<comment type="subcellular location">
    <subcellularLocation>
        <location evidence="1">Endomembrane system</location>
        <topology evidence="1">Multi-pass membrane protein</topology>
    </subcellularLocation>
</comment>
<feature type="transmembrane region" description="Helical" evidence="6">
    <location>
        <begin position="235"/>
        <end position="254"/>
    </location>
</feature>
<keyword evidence="3 6" id="KW-0812">Transmembrane</keyword>
<dbReference type="EMBL" id="JACEFI010000035">
    <property type="protein sequence ID" value="KAH0592218.1"/>
    <property type="molecule type" value="Genomic_DNA"/>
</dbReference>
<dbReference type="AlphaFoldDB" id="A0A9P8S3I5"/>
<keyword evidence="8" id="KW-1185">Reference proteome</keyword>
<evidence type="ECO:0000256" key="4">
    <source>
        <dbReference type="ARBA" id="ARBA00022989"/>
    </source>
</evidence>
<organism evidence="7 8">
    <name type="scientific">Metarhizium humberi</name>
    <dbReference type="NCBI Taxonomy" id="2596975"/>
    <lineage>
        <taxon>Eukaryota</taxon>
        <taxon>Fungi</taxon>
        <taxon>Dikarya</taxon>
        <taxon>Ascomycota</taxon>
        <taxon>Pezizomycotina</taxon>
        <taxon>Sordariomycetes</taxon>
        <taxon>Hypocreomycetidae</taxon>
        <taxon>Hypocreales</taxon>
        <taxon>Clavicipitaceae</taxon>
        <taxon>Metarhizium</taxon>
    </lineage>
</organism>
<feature type="transmembrane region" description="Helical" evidence="6">
    <location>
        <begin position="80"/>
        <end position="101"/>
    </location>
</feature>
<evidence type="ECO:0000313" key="7">
    <source>
        <dbReference type="EMBL" id="KAH0592218.1"/>
    </source>
</evidence>
<dbReference type="Proteomes" id="UP000764110">
    <property type="component" value="Unassembled WGS sequence"/>
</dbReference>
<keyword evidence="4 6" id="KW-1133">Transmembrane helix</keyword>
<comment type="caution">
    <text evidence="7">The sequence shown here is derived from an EMBL/GenBank/DDBJ whole genome shotgun (WGS) entry which is preliminary data.</text>
</comment>
<evidence type="ECO:0000256" key="3">
    <source>
        <dbReference type="ARBA" id="ARBA00022692"/>
    </source>
</evidence>
<reference evidence="7 8" key="1">
    <citation type="submission" date="2020-07" db="EMBL/GenBank/DDBJ databases">
        <title>Metarhizium humberi genome.</title>
        <authorList>
            <person name="Lysoe E."/>
        </authorList>
    </citation>
    <scope>NUCLEOTIDE SEQUENCE [LARGE SCALE GENOMIC DNA]</scope>
    <source>
        <strain evidence="7 8">ESALQ1638</strain>
    </source>
</reference>
<sequence length="302" mass="32099">MGGAGGVGSNDRIALDRAGKSQGVFSGTLIWSSDRNYCGAELVLTRSTIISGAPPNRPGADNSTTLIERHKISSGYMRDAIIGLADGLTVPFALTAGLSSIGSSKLVIVGGLAELFAGSISMGLGAYLATSTERKHYQIELDRERRQVTMSADQEEEIMVKIFEGYGVGREELRPLARRLRSDADAWIQFMMDFELRLERPGQLKPWLSAIVMGLAYFLGGLIPMIPYFALAVKAALFVSIGVTAAMLTLFGFFKATSMGLARREAAFSSAETLFIGGLAAAASYGIVKGVDSVIQVNPGGV</sequence>
<evidence type="ECO:0000256" key="1">
    <source>
        <dbReference type="ARBA" id="ARBA00004127"/>
    </source>
</evidence>